<keyword evidence="2" id="KW-1185">Reference proteome</keyword>
<comment type="caution">
    <text evidence="1">The sequence shown here is derived from an EMBL/GenBank/DDBJ whole genome shotgun (WGS) entry which is preliminary data.</text>
</comment>
<dbReference type="EMBL" id="JAULSN010000007">
    <property type="protein sequence ID" value="KAK3367207.1"/>
    <property type="molecule type" value="Genomic_DNA"/>
</dbReference>
<evidence type="ECO:0000313" key="1">
    <source>
        <dbReference type="EMBL" id="KAK3367207.1"/>
    </source>
</evidence>
<dbReference type="AlphaFoldDB" id="A0AAE0K062"/>
<dbReference type="Proteomes" id="UP001287356">
    <property type="component" value="Unassembled WGS sequence"/>
</dbReference>
<organism evidence="1 2">
    <name type="scientific">Lasiosphaeria ovina</name>
    <dbReference type="NCBI Taxonomy" id="92902"/>
    <lineage>
        <taxon>Eukaryota</taxon>
        <taxon>Fungi</taxon>
        <taxon>Dikarya</taxon>
        <taxon>Ascomycota</taxon>
        <taxon>Pezizomycotina</taxon>
        <taxon>Sordariomycetes</taxon>
        <taxon>Sordariomycetidae</taxon>
        <taxon>Sordariales</taxon>
        <taxon>Lasiosphaeriaceae</taxon>
        <taxon>Lasiosphaeria</taxon>
    </lineage>
</organism>
<protein>
    <submittedName>
        <fullName evidence="1">Uncharacterized protein</fullName>
    </submittedName>
</protein>
<evidence type="ECO:0000313" key="2">
    <source>
        <dbReference type="Proteomes" id="UP001287356"/>
    </source>
</evidence>
<accession>A0AAE0K062</accession>
<proteinExistence type="predicted"/>
<sequence>MRPSESALGVKDETTTESGHIWRAMGHIRNAQKRYEEDLVYHERAVKNIKATVGDTNHFSGDFFYSLAEDLIRRGDNTRAM</sequence>
<reference evidence="1" key="2">
    <citation type="submission" date="2023-06" db="EMBL/GenBank/DDBJ databases">
        <authorList>
            <consortium name="Lawrence Berkeley National Laboratory"/>
            <person name="Haridas S."/>
            <person name="Hensen N."/>
            <person name="Bonometti L."/>
            <person name="Westerberg I."/>
            <person name="Brannstrom I.O."/>
            <person name="Guillou S."/>
            <person name="Cros-Aarteil S."/>
            <person name="Calhoun S."/>
            <person name="Kuo A."/>
            <person name="Mondo S."/>
            <person name="Pangilinan J."/>
            <person name="Riley R."/>
            <person name="Labutti K."/>
            <person name="Andreopoulos B."/>
            <person name="Lipzen A."/>
            <person name="Chen C."/>
            <person name="Yanf M."/>
            <person name="Daum C."/>
            <person name="Ng V."/>
            <person name="Clum A."/>
            <person name="Steindorff A."/>
            <person name="Ohm R."/>
            <person name="Martin F."/>
            <person name="Silar P."/>
            <person name="Natvig D."/>
            <person name="Lalanne C."/>
            <person name="Gautier V."/>
            <person name="Ament-Velasquez S.L."/>
            <person name="Kruys A."/>
            <person name="Hutchinson M.I."/>
            <person name="Powell A.J."/>
            <person name="Barry K."/>
            <person name="Miller A.N."/>
            <person name="Grigoriev I.V."/>
            <person name="Debuchy R."/>
            <person name="Gladieux P."/>
            <person name="Thoren M.H."/>
            <person name="Johannesson H."/>
        </authorList>
    </citation>
    <scope>NUCLEOTIDE SEQUENCE</scope>
    <source>
        <strain evidence="1">CBS 958.72</strain>
    </source>
</reference>
<name>A0AAE0K062_9PEZI</name>
<reference evidence="1" key="1">
    <citation type="journal article" date="2023" name="Mol. Phylogenet. Evol.">
        <title>Genome-scale phylogeny and comparative genomics of the fungal order Sordariales.</title>
        <authorList>
            <person name="Hensen N."/>
            <person name="Bonometti L."/>
            <person name="Westerberg I."/>
            <person name="Brannstrom I.O."/>
            <person name="Guillou S."/>
            <person name="Cros-Aarteil S."/>
            <person name="Calhoun S."/>
            <person name="Haridas S."/>
            <person name="Kuo A."/>
            <person name="Mondo S."/>
            <person name="Pangilinan J."/>
            <person name="Riley R."/>
            <person name="LaButti K."/>
            <person name="Andreopoulos B."/>
            <person name="Lipzen A."/>
            <person name="Chen C."/>
            <person name="Yan M."/>
            <person name="Daum C."/>
            <person name="Ng V."/>
            <person name="Clum A."/>
            <person name="Steindorff A."/>
            <person name="Ohm R.A."/>
            <person name="Martin F."/>
            <person name="Silar P."/>
            <person name="Natvig D.O."/>
            <person name="Lalanne C."/>
            <person name="Gautier V."/>
            <person name="Ament-Velasquez S.L."/>
            <person name="Kruys A."/>
            <person name="Hutchinson M.I."/>
            <person name="Powell A.J."/>
            <person name="Barry K."/>
            <person name="Miller A.N."/>
            <person name="Grigoriev I.V."/>
            <person name="Debuchy R."/>
            <person name="Gladieux P."/>
            <person name="Hiltunen Thoren M."/>
            <person name="Johannesson H."/>
        </authorList>
    </citation>
    <scope>NUCLEOTIDE SEQUENCE</scope>
    <source>
        <strain evidence="1">CBS 958.72</strain>
    </source>
</reference>
<gene>
    <name evidence="1" type="ORF">B0T24DRAFT_682345</name>
</gene>